<sequence length="72" mass="7852">MPERDVSGSTPPANTHGWWNRFRSNDSGGESVEWPLLVALVLLIAIGAWSEFQDILGTMLMAIIEAVVAVLD</sequence>
<evidence type="ECO:0000313" key="3">
    <source>
        <dbReference type="Proteomes" id="UP000198816"/>
    </source>
</evidence>
<accession>A0A1H3BRM8</accession>
<dbReference type="AlphaFoldDB" id="A0A1H3BRM8"/>
<protein>
    <submittedName>
        <fullName evidence="2">Uncharacterized protein</fullName>
    </submittedName>
</protein>
<keyword evidence="3" id="KW-1185">Reference proteome</keyword>
<name>A0A1H3BRM8_THIRO</name>
<organism evidence="2 3">
    <name type="scientific">Thiocapsa roseopersicina</name>
    <dbReference type="NCBI Taxonomy" id="1058"/>
    <lineage>
        <taxon>Bacteria</taxon>
        <taxon>Pseudomonadati</taxon>
        <taxon>Pseudomonadota</taxon>
        <taxon>Gammaproteobacteria</taxon>
        <taxon>Chromatiales</taxon>
        <taxon>Chromatiaceae</taxon>
        <taxon>Thiocapsa</taxon>
    </lineage>
</organism>
<dbReference type="Proteomes" id="UP000198816">
    <property type="component" value="Unassembled WGS sequence"/>
</dbReference>
<evidence type="ECO:0000313" key="2">
    <source>
        <dbReference type="EMBL" id="SDX44388.1"/>
    </source>
</evidence>
<dbReference type="RefSeq" id="WP_139191982.1">
    <property type="nucleotide sequence ID" value="NZ_FNNZ01000026.1"/>
</dbReference>
<gene>
    <name evidence="2" type="ORF">SAMN05421783_12640</name>
</gene>
<evidence type="ECO:0000256" key="1">
    <source>
        <dbReference type="SAM" id="MobiDB-lite"/>
    </source>
</evidence>
<dbReference type="EMBL" id="FNNZ01000026">
    <property type="protein sequence ID" value="SDX44388.1"/>
    <property type="molecule type" value="Genomic_DNA"/>
</dbReference>
<proteinExistence type="predicted"/>
<dbReference type="STRING" id="1058.SAMN05421783_12640"/>
<dbReference type="OrthoDB" id="10011647at2"/>
<feature type="region of interest" description="Disordered" evidence="1">
    <location>
        <begin position="1"/>
        <end position="20"/>
    </location>
</feature>
<reference evidence="3" key="1">
    <citation type="submission" date="2016-10" db="EMBL/GenBank/DDBJ databases">
        <authorList>
            <person name="Varghese N."/>
            <person name="Submissions S."/>
        </authorList>
    </citation>
    <scope>NUCLEOTIDE SEQUENCE [LARGE SCALE GENOMIC DNA]</scope>
    <source>
        <strain evidence="3">DSM 217</strain>
    </source>
</reference>